<feature type="domain" description="ABC transporter" evidence="9">
    <location>
        <begin position="227"/>
        <end position="476"/>
    </location>
</feature>
<dbReference type="PANTHER" id="PTHR24221:SF213">
    <property type="entry name" value="ABC MULTIDRUG TRANSPORTER (EUROFUNG)"/>
    <property type="match status" value="1"/>
</dbReference>
<evidence type="ECO:0000313" key="12">
    <source>
        <dbReference type="Proteomes" id="UP001480595"/>
    </source>
</evidence>
<feature type="transmembrane region" description="Helical" evidence="8">
    <location>
        <begin position="550"/>
        <end position="583"/>
    </location>
</feature>
<feature type="transmembrane region" description="Helical" evidence="8">
    <location>
        <begin position="697"/>
        <end position="715"/>
    </location>
</feature>
<feature type="transmembrane region" description="Helical" evidence="8">
    <location>
        <begin position="52"/>
        <end position="72"/>
    </location>
</feature>
<evidence type="ECO:0000259" key="9">
    <source>
        <dbReference type="PROSITE" id="PS50893"/>
    </source>
</evidence>
<dbReference type="InterPro" id="IPR011527">
    <property type="entry name" value="ABC1_TM_dom"/>
</dbReference>
<keyword evidence="6 8" id="KW-0472">Membrane</keyword>
<dbReference type="GeneID" id="92094290"/>
<evidence type="ECO:0000256" key="6">
    <source>
        <dbReference type="ARBA" id="ARBA00023136"/>
    </source>
</evidence>
<evidence type="ECO:0000256" key="5">
    <source>
        <dbReference type="ARBA" id="ARBA00022989"/>
    </source>
</evidence>
<feature type="transmembrane region" description="Helical" evidence="8">
    <location>
        <begin position="671"/>
        <end position="691"/>
    </location>
</feature>
<evidence type="ECO:0000256" key="1">
    <source>
        <dbReference type="ARBA" id="ARBA00004141"/>
    </source>
</evidence>
<feature type="domain" description="ABC transporter" evidence="9">
    <location>
        <begin position="877"/>
        <end position="1115"/>
    </location>
</feature>
<sequence length="1120" mass="122432">MSLSISSAMRLAYLQALLGQRVSLLDTQPPGQIAAIITTTANMLQSGISDKLAAVLQSLSLIVSAAVIAFLHSWKLTLVTGSGLLLITLCYCITIPFITRNMKEVEDANIKASATANEALGSIRMIAACGAESKMVVRYARWVAESQRRGMSLSKVIAIQQATIYFSVLATFALAFWFAVRMLLSLEIPNVGTLIIVLMCVMMTVMTVGNIAAPHFGRGPVSASQNIVLWNVNFAYPTRPMKVLDELKLVLPAGKVTAISTIVGLIERWYELDGDPDKNKLIAFFRNGSITVGGKKLHDIDLKWWRSQIGLVQQEPFLFNDTIYNNVANGLVGTEWENATEAKKRQLVEVACREAYADEFILRLPEGFDTSVGDAGIKLSGGQRQRIAIARSIVKQPAILILDEATSSIDVRGEKVVQAALDRVSRNRTTLMIAHRLSTVKKADHIVVLSKGKVVQWGNHESLMAQHGGPYWLLTNAQQLGMGHHHGAGGNGEEVEEGASGQAHNGSHDPGSWDGAETMTGARREKAYKPKGAMRSLGGMLLEQKPLWPWYLMLLVGALIAGASTPVQAYLFATLISSFAFWGDTLVQITNFWCLMFVVVAGAVGLGYFALGFASTRIAFLITSVYRREYFANIISKPVSFFDGEGHSAGALTALLATDPAQLQQLLGTNMAFVTISLLSVAGCLAIAFYFGWKLTAVALSCAMPLALAAGFFRIRCEKALERDTLQVFAESAQFATESVGAIRTVTALTLEDRIARKYESLLQEHVGRAFRRLRWATIVFAASDALPLLCMAFVLWYGGHLVVDGEYWTFNYLVVYIAVVQGAIGAGQWLSFGPNIAQANVAANRIQAMRVQEKDDDSGVTLHQDNYGDEAEGVRLELQNVWFRYPTRDVTVLCGLDMTIEKGQFAAIVGPSGCGKTSVISLLERFYDVKSGSIQMNGIDIQDIRLRDYRKTISLVAQEPSLFEGSIRENVLLGVPDESTVSDADLQRACREAEMHDFVASLPEGYDTGVGIKGVLLSGGQKQRLSIARALIRRPRLLLLDEATSNLDSETEKLIQGVFERARRTRTMVVVAHRLATIQNADVIFVLGDGAVLEKGTHSSLLQKRGVYYSMCQAQALDR</sequence>
<dbReference type="EMBL" id="JAQQWL010000010">
    <property type="protein sequence ID" value="KAK8054751.1"/>
    <property type="molecule type" value="Genomic_DNA"/>
</dbReference>
<keyword evidence="4" id="KW-0067">ATP-binding</keyword>
<keyword evidence="12" id="KW-1185">Reference proteome</keyword>
<keyword evidence="3" id="KW-0547">Nucleotide-binding</keyword>
<feature type="transmembrane region" description="Helical" evidence="8">
    <location>
        <begin position="78"/>
        <end position="98"/>
    </location>
</feature>
<dbReference type="Gene3D" id="1.20.1560.10">
    <property type="entry name" value="ABC transporter type 1, transmembrane domain"/>
    <property type="match status" value="2"/>
</dbReference>
<name>A0ABR1U766_9PEZI</name>
<proteinExistence type="predicted"/>
<protein>
    <submittedName>
        <fullName evidence="11">ABC transporter family protein</fullName>
    </submittedName>
</protein>
<dbReference type="Proteomes" id="UP001480595">
    <property type="component" value="Unassembled WGS sequence"/>
</dbReference>
<feature type="transmembrane region" description="Helical" evidence="8">
    <location>
        <begin position="156"/>
        <end position="179"/>
    </location>
</feature>
<dbReference type="InterPro" id="IPR003593">
    <property type="entry name" value="AAA+_ATPase"/>
</dbReference>
<feature type="transmembrane region" description="Helical" evidence="8">
    <location>
        <begin position="776"/>
        <end position="799"/>
    </location>
</feature>
<evidence type="ECO:0000256" key="3">
    <source>
        <dbReference type="ARBA" id="ARBA00022741"/>
    </source>
</evidence>
<keyword evidence="5 8" id="KW-1133">Transmembrane helix</keyword>
<dbReference type="InterPro" id="IPR036640">
    <property type="entry name" value="ABC1_TM_sf"/>
</dbReference>
<dbReference type="SMART" id="SM00382">
    <property type="entry name" value="AAA"/>
    <property type="match status" value="2"/>
</dbReference>
<feature type="transmembrane region" description="Helical" evidence="8">
    <location>
        <begin position="811"/>
        <end position="831"/>
    </location>
</feature>
<dbReference type="PROSITE" id="PS50929">
    <property type="entry name" value="ABC_TM1F"/>
    <property type="match status" value="2"/>
</dbReference>
<dbReference type="InterPro" id="IPR003439">
    <property type="entry name" value="ABC_transporter-like_ATP-bd"/>
</dbReference>
<accession>A0ABR1U766</accession>
<dbReference type="SUPFAM" id="SSF90123">
    <property type="entry name" value="ABC transporter transmembrane region"/>
    <property type="match status" value="2"/>
</dbReference>
<dbReference type="SUPFAM" id="SSF52540">
    <property type="entry name" value="P-loop containing nucleoside triphosphate hydrolases"/>
    <property type="match status" value="2"/>
</dbReference>
<feature type="region of interest" description="Disordered" evidence="7">
    <location>
        <begin position="483"/>
        <end position="517"/>
    </location>
</feature>
<comment type="subcellular location">
    <subcellularLocation>
        <location evidence="1">Membrane</location>
        <topology evidence="1">Multi-pass membrane protein</topology>
    </subcellularLocation>
</comment>
<dbReference type="PROSITE" id="PS00211">
    <property type="entry name" value="ABC_TRANSPORTER_1"/>
    <property type="match status" value="2"/>
</dbReference>
<evidence type="ECO:0000256" key="8">
    <source>
        <dbReference type="SAM" id="Phobius"/>
    </source>
</evidence>
<dbReference type="InterPro" id="IPR039421">
    <property type="entry name" value="Type_1_exporter"/>
</dbReference>
<dbReference type="InterPro" id="IPR017871">
    <property type="entry name" value="ABC_transporter-like_CS"/>
</dbReference>
<dbReference type="Pfam" id="PF00005">
    <property type="entry name" value="ABC_tran"/>
    <property type="match status" value="2"/>
</dbReference>
<feature type="transmembrane region" description="Helical" evidence="8">
    <location>
        <begin position="191"/>
        <end position="213"/>
    </location>
</feature>
<evidence type="ECO:0000256" key="7">
    <source>
        <dbReference type="SAM" id="MobiDB-lite"/>
    </source>
</evidence>
<dbReference type="CDD" id="cd18578">
    <property type="entry name" value="ABC_6TM_Pgp_ABCB1_D2_like"/>
    <property type="match status" value="1"/>
</dbReference>
<reference evidence="11 12" key="1">
    <citation type="submission" date="2023-01" db="EMBL/GenBank/DDBJ databases">
        <title>Analysis of 21 Apiospora genomes using comparative genomics revels a genus with tremendous synthesis potential of carbohydrate active enzymes and secondary metabolites.</title>
        <authorList>
            <person name="Sorensen T."/>
        </authorList>
    </citation>
    <scope>NUCLEOTIDE SEQUENCE [LARGE SCALE GENOMIC DNA]</scope>
    <source>
        <strain evidence="11 12">CBS 135458</strain>
    </source>
</reference>
<dbReference type="Pfam" id="PF00664">
    <property type="entry name" value="ABC_membrane"/>
    <property type="match status" value="2"/>
</dbReference>
<dbReference type="PANTHER" id="PTHR24221">
    <property type="entry name" value="ATP-BINDING CASSETTE SUB-FAMILY B"/>
    <property type="match status" value="1"/>
</dbReference>
<evidence type="ECO:0000313" key="11">
    <source>
        <dbReference type="EMBL" id="KAK8054751.1"/>
    </source>
</evidence>
<dbReference type="InterPro" id="IPR027417">
    <property type="entry name" value="P-loop_NTPase"/>
</dbReference>
<evidence type="ECO:0000256" key="4">
    <source>
        <dbReference type="ARBA" id="ARBA00022840"/>
    </source>
</evidence>
<dbReference type="RefSeq" id="XP_066713397.1">
    <property type="nucleotide sequence ID" value="XM_066861227.1"/>
</dbReference>
<evidence type="ECO:0000259" key="10">
    <source>
        <dbReference type="PROSITE" id="PS50929"/>
    </source>
</evidence>
<dbReference type="PROSITE" id="PS50893">
    <property type="entry name" value="ABC_TRANSPORTER_2"/>
    <property type="match status" value="2"/>
</dbReference>
<feature type="domain" description="ABC transmembrane type-1" evidence="10">
    <location>
        <begin position="1"/>
        <end position="212"/>
    </location>
</feature>
<feature type="transmembrane region" description="Helical" evidence="8">
    <location>
        <begin position="589"/>
        <end position="611"/>
    </location>
</feature>
<dbReference type="CDD" id="cd18577">
    <property type="entry name" value="ABC_6TM_Pgp_ABCB1_D1_like"/>
    <property type="match status" value="1"/>
</dbReference>
<dbReference type="Gene3D" id="3.40.50.300">
    <property type="entry name" value="P-loop containing nucleotide triphosphate hydrolases"/>
    <property type="match status" value="2"/>
</dbReference>
<keyword evidence="2 8" id="KW-0812">Transmembrane</keyword>
<evidence type="ECO:0000256" key="2">
    <source>
        <dbReference type="ARBA" id="ARBA00022692"/>
    </source>
</evidence>
<gene>
    <name evidence="11" type="ORF">PG994_009818</name>
</gene>
<feature type="domain" description="ABC transmembrane type-1" evidence="10">
    <location>
        <begin position="552"/>
        <end position="839"/>
    </location>
</feature>
<comment type="caution">
    <text evidence="11">The sequence shown here is derived from an EMBL/GenBank/DDBJ whole genome shotgun (WGS) entry which is preliminary data.</text>
</comment>
<organism evidence="11 12">
    <name type="scientific">Apiospora phragmitis</name>
    <dbReference type="NCBI Taxonomy" id="2905665"/>
    <lineage>
        <taxon>Eukaryota</taxon>
        <taxon>Fungi</taxon>
        <taxon>Dikarya</taxon>
        <taxon>Ascomycota</taxon>
        <taxon>Pezizomycotina</taxon>
        <taxon>Sordariomycetes</taxon>
        <taxon>Xylariomycetidae</taxon>
        <taxon>Amphisphaeriales</taxon>
        <taxon>Apiosporaceae</taxon>
        <taxon>Apiospora</taxon>
    </lineage>
</organism>